<sequence>MFIDCDRCEMRNIACSDCVVNVLLGAGGNEFDGAEREAIGVLAEAGLVPPLRLTVVDRDGPEDQNEMKNLDETWPRGLPHMRSAG</sequence>
<gene>
    <name evidence="2" type="ORF">G1H11_23545</name>
</gene>
<evidence type="ECO:0000313" key="3">
    <source>
        <dbReference type="Proteomes" id="UP000469185"/>
    </source>
</evidence>
<dbReference type="RefSeq" id="WP_163821027.1">
    <property type="nucleotide sequence ID" value="NZ_JAAGOB010000018.1"/>
</dbReference>
<feature type="region of interest" description="Disordered" evidence="1">
    <location>
        <begin position="56"/>
        <end position="85"/>
    </location>
</feature>
<dbReference type="EMBL" id="JAAGOB010000018">
    <property type="protein sequence ID" value="NED98279.1"/>
    <property type="molecule type" value="Genomic_DNA"/>
</dbReference>
<keyword evidence="3" id="KW-1185">Reference proteome</keyword>
<comment type="caution">
    <text evidence="2">The sequence shown here is derived from an EMBL/GenBank/DDBJ whole genome shotgun (WGS) entry which is preliminary data.</text>
</comment>
<protein>
    <submittedName>
        <fullName evidence="2">Uncharacterized protein</fullName>
    </submittedName>
</protein>
<dbReference type="AlphaFoldDB" id="A0A6N9YTZ6"/>
<reference evidence="2 3" key="1">
    <citation type="submission" date="2020-02" db="EMBL/GenBank/DDBJ databases">
        <authorList>
            <person name="Li X.-J."/>
            <person name="Feng X.-M."/>
        </authorList>
    </citation>
    <scope>NUCLEOTIDE SEQUENCE [LARGE SCALE GENOMIC DNA]</scope>
    <source>
        <strain evidence="2 3">CGMCC 4.7225</strain>
    </source>
</reference>
<proteinExistence type="predicted"/>
<evidence type="ECO:0000313" key="2">
    <source>
        <dbReference type="EMBL" id="NED98279.1"/>
    </source>
</evidence>
<feature type="compositionally biased region" description="Basic and acidic residues" evidence="1">
    <location>
        <begin position="56"/>
        <end position="74"/>
    </location>
</feature>
<accession>A0A6N9YTZ6</accession>
<organism evidence="2 3">
    <name type="scientific">Phytoactinopolyspora alkaliphila</name>
    <dbReference type="NCBI Taxonomy" id="1783498"/>
    <lineage>
        <taxon>Bacteria</taxon>
        <taxon>Bacillati</taxon>
        <taxon>Actinomycetota</taxon>
        <taxon>Actinomycetes</taxon>
        <taxon>Jiangellales</taxon>
        <taxon>Jiangellaceae</taxon>
        <taxon>Phytoactinopolyspora</taxon>
    </lineage>
</organism>
<evidence type="ECO:0000256" key="1">
    <source>
        <dbReference type="SAM" id="MobiDB-lite"/>
    </source>
</evidence>
<name>A0A6N9YTZ6_9ACTN</name>
<dbReference type="Proteomes" id="UP000469185">
    <property type="component" value="Unassembled WGS sequence"/>
</dbReference>